<accession>A0A2G1DKR7</accession>
<evidence type="ECO:0000256" key="1">
    <source>
        <dbReference type="ARBA" id="ARBA00004651"/>
    </source>
</evidence>
<keyword evidence="4" id="KW-1003">Cell membrane</keyword>
<keyword evidence="5 8" id="KW-0812">Transmembrane</keyword>
<reference evidence="11 12" key="1">
    <citation type="submission" date="2017-09" db="EMBL/GenBank/DDBJ databases">
        <title>Arcobacter canalis sp. nov., a new species isolated from a water canal contaminated with urban sewage.</title>
        <authorList>
            <person name="Perez-Cataluna A."/>
            <person name="Salas-Masso N."/>
            <person name="Figueras M.J."/>
        </authorList>
    </citation>
    <scope>NUCLEOTIDE SEQUENCE [LARGE SCALE GENOMIC DNA]</scope>
    <source>
        <strain evidence="11 12">F98-3</strain>
    </source>
</reference>
<feature type="transmembrane region" description="Helical" evidence="8">
    <location>
        <begin position="107"/>
        <end position="132"/>
    </location>
</feature>
<feature type="transmembrane region" description="Helical" evidence="8">
    <location>
        <begin position="80"/>
        <end position="101"/>
    </location>
</feature>
<dbReference type="KEGG" id="amol:AMOL_1612"/>
<evidence type="ECO:0000313" key="12">
    <source>
        <dbReference type="Proteomes" id="UP000221222"/>
    </source>
</evidence>
<evidence type="ECO:0000256" key="2">
    <source>
        <dbReference type="ARBA" id="ARBA00008537"/>
    </source>
</evidence>
<feature type="transmembrane region" description="Helical" evidence="8">
    <location>
        <begin position="53"/>
        <end position="73"/>
    </location>
</feature>
<dbReference type="InterPro" id="IPR011701">
    <property type="entry name" value="MFS"/>
</dbReference>
<feature type="transmembrane region" description="Helical" evidence="8">
    <location>
        <begin position="273"/>
        <end position="296"/>
    </location>
</feature>
<dbReference type="InterPro" id="IPR020846">
    <property type="entry name" value="MFS_dom"/>
</dbReference>
<feature type="transmembrane region" description="Helical" evidence="8">
    <location>
        <begin position="12"/>
        <end position="33"/>
    </location>
</feature>
<evidence type="ECO:0000313" key="10">
    <source>
        <dbReference type="EMBL" id="AXX92579.1"/>
    </source>
</evidence>
<dbReference type="InterPro" id="IPR004638">
    <property type="entry name" value="EmrB-like"/>
</dbReference>
<evidence type="ECO:0000313" key="11">
    <source>
        <dbReference type="EMBL" id="PHO19004.1"/>
    </source>
</evidence>
<dbReference type="AlphaFoldDB" id="A0A2G1DKR7"/>
<evidence type="ECO:0000256" key="7">
    <source>
        <dbReference type="ARBA" id="ARBA00023136"/>
    </source>
</evidence>
<evidence type="ECO:0000256" key="8">
    <source>
        <dbReference type="SAM" id="Phobius"/>
    </source>
</evidence>
<dbReference type="GO" id="GO:0005886">
    <property type="term" value="C:plasma membrane"/>
    <property type="evidence" value="ECO:0007669"/>
    <property type="project" value="UniProtKB-SubCell"/>
</dbReference>
<feature type="transmembrane region" description="Helical" evidence="8">
    <location>
        <begin position="168"/>
        <end position="190"/>
    </location>
</feature>
<dbReference type="PROSITE" id="PS50850">
    <property type="entry name" value="MFS"/>
    <property type="match status" value="1"/>
</dbReference>
<dbReference type="NCBIfam" id="TIGR00711">
    <property type="entry name" value="efflux_EmrB"/>
    <property type="match status" value="1"/>
</dbReference>
<feature type="transmembrane region" description="Helical" evidence="8">
    <location>
        <begin position="337"/>
        <end position="355"/>
    </location>
</feature>
<dbReference type="PANTHER" id="PTHR42718">
    <property type="entry name" value="MAJOR FACILITATOR SUPERFAMILY MULTIDRUG TRANSPORTER MFSC"/>
    <property type="match status" value="1"/>
</dbReference>
<feature type="transmembrane region" description="Helical" evidence="8">
    <location>
        <begin position="139"/>
        <end position="162"/>
    </location>
</feature>
<organism evidence="11 12">
    <name type="scientific">Malaciobacter molluscorum LMG 25693</name>
    <dbReference type="NCBI Taxonomy" id="870501"/>
    <lineage>
        <taxon>Bacteria</taxon>
        <taxon>Pseudomonadati</taxon>
        <taxon>Campylobacterota</taxon>
        <taxon>Epsilonproteobacteria</taxon>
        <taxon>Campylobacterales</taxon>
        <taxon>Arcobacteraceae</taxon>
        <taxon>Malaciobacter</taxon>
    </lineage>
</organism>
<protein>
    <submittedName>
        <fullName evidence="11">MFS transporter</fullName>
    </submittedName>
    <submittedName>
        <fullName evidence="10">Multidrug resistance efflux protein, EmrB family</fullName>
    </submittedName>
</protein>
<comment type="similarity">
    <text evidence="2">Belongs to the major facilitator superfamily. EmrB family.</text>
</comment>
<keyword evidence="6 8" id="KW-1133">Transmembrane helix</keyword>
<evidence type="ECO:0000256" key="5">
    <source>
        <dbReference type="ARBA" id="ARBA00022692"/>
    </source>
</evidence>
<dbReference type="EMBL" id="NXFY01000002">
    <property type="protein sequence ID" value="PHO19004.1"/>
    <property type="molecule type" value="Genomic_DNA"/>
</dbReference>
<gene>
    <name evidence="11" type="primary">emrB</name>
    <name evidence="10" type="ORF">AMOL_1612</name>
    <name evidence="11" type="ORF">CPU12_01800</name>
</gene>
<dbReference type="GO" id="GO:0022857">
    <property type="term" value="F:transmembrane transporter activity"/>
    <property type="evidence" value="ECO:0007669"/>
    <property type="project" value="InterPro"/>
</dbReference>
<feature type="transmembrane region" description="Helical" evidence="8">
    <location>
        <begin position="477"/>
        <end position="495"/>
    </location>
</feature>
<evidence type="ECO:0000259" key="9">
    <source>
        <dbReference type="PROSITE" id="PS50850"/>
    </source>
</evidence>
<evidence type="ECO:0000256" key="4">
    <source>
        <dbReference type="ARBA" id="ARBA00022475"/>
    </source>
</evidence>
<evidence type="ECO:0000256" key="3">
    <source>
        <dbReference type="ARBA" id="ARBA00022448"/>
    </source>
</evidence>
<keyword evidence="3" id="KW-0813">Transport</keyword>
<dbReference type="SUPFAM" id="SSF103473">
    <property type="entry name" value="MFS general substrate transporter"/>
    <property type="match status" value="1"/>
</dbReference>
<feature type="transmembrane region" description="Helical" evidence="8">
    <location>
        <begin position="202"/>
        <end position="221"/>
    </location>
</feature>
<feature type="transmembrane region" description="Helical" evidence="8">
    <location>
        <begin position="361"/>
        <end position="382"/>
    </location>
</feature>
<dbReference type="Proteomes" id="UP000221222">
    <property type="component" value="Unassembled WGS sequence"/>
</dbReference>
<dbReference type="Gene3D" id="1.20.1720.10">
    <property type="entry name" value="Multidrug resistance protein D"/>
    <property type="match status" value="1"/>
</dbReference>
<feature type="transmembrane region" description="Helical" evidence="8">
    <location>
        <begin position="302"/>
        <end position="325"/>
    </location>
</feature>
<evidence type="ECO:0000256" key="6">
    <source>
        <dbReference type="ARBA" id="ARBA00022989"/>
    </source>
</evidence>
<dbReference type="Pfam" id="PF07690">
    <property type="entry name" value="MFS_1"/>
    <property type="match status" value="1"/>
</dbReference>
<proteinExistence type="inferred from homology"/>
<dbReference type="RefSeq" id="WP_099341364.1">
    <property type="nucleotide sequence ID" value="NZ_CP032098.1"/>
</dbReference>
<dbReference type="InterPro" id="IPR036259">
    <property type="entry name" value="MFS_trans_sf"/>
</dbReference>
<dbReference type="Proteomes" id="UP000262712">
    <property type="component" value="Chromosome"/>
</dbReference>
<keyword evidence="7 8" id="KW-0472">Membrane</keyword>
<dbReference type="Gene3D" id="1.20.1250.20">
    <property type="entry name" value="MFS general substrate transporter like domains"/>
    <property type="match status" value="1"/>
</dbReference>
<feature type="domain" description="Major facilitator superfamily (MFS) profile" evidence="9">
    <location>
        <begin position="16"/>
        <end position="499"/>
    </location>
</feature>
<dbReference type="CDD" id="cd17503">
    <property type="entry name" value="MFS_LmrB_MDR_like"/>
    <property type="match status" value="1"/>
</dbReference>
<name>A0A2G1DKR7_9BACT</name>
<dbReference type="EMBL" id="CP032098">
    <property type="protein sequence ID" value="AXX92579.1"/>
    <property type="molecule type" value="Genomic_DNA"/>
</dbReference>
<keyword evidence="12" id="KW-1185">Reference proteome</keyword>
<dbReference type="PANTHER" id="PTHR42718:SF9">
    <property type="entry name" value="MAJOR FACILITATOR SUPERFAMILY MULTIDRUG TRANSPORTER MFSC"/>
    <property type="match status" value="1"/>
</dbReference>
<reference evidence="10 13" key="2">
    <citation type="submission" date="2018-08" db="EMBL/GenBank/DDBJ databases">
        <title>Complete genome of the Arcobacter molluscorum type strain LMG 25693.</title>
        <authorList>
            <person name="Miller W.G."/>
            <person name="Yee E."/>
            <person name="Bono J.L."/>
        </authorList>
    </citation>
    <scope>NUCLEOTIDE SEQUENCE [LARGE SCALE GENOMIC DNA]</scope>
    <source>
        <strain evidence="10 13">CECT 7696</strain>
    </source>
</reference>
<feature type="transmembrane region" description="Helical" evidence="8">
    <location>
        <begin position="233"/>
        <end position="252"/>
    </location>
</feature>
<sequence>MEERYPALKGFALVLGAFILSFGNFIVVLDTTVTNVAIPTISGDLGVSTTQGTWVITTYAVAEAITVPLTGWLSKQFGEVRVFLISVIGFVIFSTLCGLSSSLEFLIIFRIFQGLTAGPIIPLSATLLLSIFPKDKSNVAMAIWGMMTVVAPIFGPILGGYISDNWHWAWIFYINIFFGLILIFGTIFVLKDRETKITKTKIDYVGLFLLIIFVSAFQIMLDKGRELDWFESTYITTCAIISFISLVLFIIWELTQEYPILDLSVAKSKNWTISTLILSFTFAVFFGNVLISPLWLQQIMGYTATWSGIAVAPIGILAVISSPIVGKLIPKIDSRLIVIYGMAVLAIAFYMRALLNIDATFYSVAIPTLILGAGIPACMITLTSLGISELKPNQITSGAGLQNFLRIMAMAIGSSLSQTYWEHMQKVNRVELLNAQDYSQKIEMIKHLNSDFTTQSAYIYFSNMIQKQAVMLATNDFYAIATILIILFGFLAFFLNPLKKVVA</sequence>
<evidence type="ECO:0000313" key="13">
    <source>
        <dbReference type="Proteomes" id="UP000262712"/>
    </source>
</evidence>
<comment type="subcellular location">
    <subcellularLocation>
        <location evidence="1">Cell membrane</location>
        <topology evidence="1">Multi-pass membrane protein</topology>
    </subcellularLocation>
</comment>